<evidence type="ECO:0000313" key="7">
    <source>
        <dbReference type="Proteomes" id="UP000243063"/>
    </source>
</evidence>
<dbReference type="InterPro" id="IPR029058">
    <property type="entry name" value="AB_hydrolase_fold"/>
</dbReference>
<dbReference type="Gene3D" id="3.40.50.1820">
    <property type="entry name" value="alpha/beta hydrolase"/>
    <property type="match status" value="1"/>
</dbReference>
<keyword evidence="7" id="KW-1185">Reference proteome</keyword>
<dbReference type="AlphaFoldDB" id="A0A1H2FS87"/>
<dbReference type="InterPro" id="IPR010941">
    <property type="entry name" value="PhaC_N"/>
</dbReference>
<comment type="subcellular location">
    <subcellularLocation>
        <location evidence="1">Cytoplasm</location>
    </subcellularLocation>
</comment>
<evidence type="ECO:0000256" key="3">
    <source>
        <dbReference type="ARBA" id="ARBA00022679"/>
    </source>
</evidence>
<accession>A0A1H2FS87</accession>
<dbReference type="SUPFAM" id="SSF53474">
    <property type="entry name" value="alpha/beta-Hydrolases"/>
    <property type="match status" value="1"/>
</dbReference>
<proteinExistence type="predicted"/>
<dbReference type="GO" id="GO:0042619">
    <property type="term" value="P:poly-hydroxybutyrate biosynthetic process"/>
    <property type="evidence" value="ECO:0007669"/>
    <property type="project" value="InterPro"/>
</dbReference>
<protein>
    <submittedName>
        <fullName evidence="6">Polyhydroxyalkanoate synthase</fullName>
    </submittedName>
</protein>
<sequence length="565" mass="63897">MDPNPALSGFWSAQTPFLAHMTLQQLRLWVAANPWFSETDIAPWFEVPQERLNQLQLDYQQEWSNLGLQLLTRQPLPLDDPRFAAPQWQEPLFGSMAAGYLLNSRFLLQLVEELRIPDERSRQRLNFLLEQALAAIAPSNFLPSNPEALQRMVESGGSSLFNGMLHLLNDLKDGKLRQSSSDDFVVGRDLATTPGAVVFENELFQLIHYAPQTDTQFQRPLLIVPPAINKFYILDLKPDNSLVRHALEQGHSVFLMSWRNIKESLAHKTWDDYLQHGIITALRTVRSISGERRVNCMGYCVGGTLLSCALAVLGARGDHEIGSVTLLTTFLDFADTGPVGVFVDEKLVDYRERTIGGLNGRYGIFRGEDMGNTFSQLRPNDLWWNYNVNKYLKGEKPRPFDMLFWNNDSTNLPGPMYCWYLRHTYLQNDLKSGELECCGVKLDFANVQAPAYVLAAEEDHIVPWRSAYASGALLKGPRRFVLGASGHIAGVINPPAKKKRQYWTCDQVPDSADAWREQSTQHAGSWWGDWFAWLEQHAGERRPAAPCGSAEYPPLEAAPGRYVTE</sequence>
<dbReference type="InterPro" id="IPR051321">
    <property type="entry name" value="PHA/PHB_synthase"/>
</dbReference>
<dbReference type="STRING" id="1245526.SAMN05216580_1375"/>
<dbReference type="InterPro" id="IPR010963">
    <property type="entry name" value="PHA_synth_I"/>
</dbReference>
<dbReference type="OrthoDB" id="7208816at2"/>
<dbReference type="Pfam" id="PF07167">
    <property type="entry name" value="PhaC_N"/>
    <property type="match status" value="1"/>
</dbReference>
<dbReference type="PANTHER" id="PTHR36837">
    <property type="entry name" value="POLY(3-HYDROXYALKANOATE) POLYMERASE SUBUNIT PHAC"/>
    <property type="match status" value="1"/>
</dbReference>
<dbReference type="EMBL" id="LT629780">
    <property type="protein sequence ID" value="SDU10199.1"/>
    <property type="molecule type" value="Genomic_DNA"/>
</dbReference>
<reference evidence="7" key="1">
    <citation type="submission" date="2016-10" db="EMBL/GenBank/DDBJ databases">
        <authorList>
            <person name="Varghese N."/>
            <person name="Submissions S."/>
        </authorList>
    </citation>
    <scope>NUCLEOTIDE SEQUENCE [LARGE SCALE GENOMIC DNA]</scope>
    <source>
        <strain evidence="7">CCTCC 2012022</strain>
    </source>
</reference>
<gene>
    <name evidence="6" type="ORF">SAMN05216580_1375</name>
</gene>
<evidence type="ECO:0000256" key="1">
    <source>
        <dbReference type="ARBA" id="ARBA00004496"/>
    </source>
</evidence>
<dbReference type="GO" id="GO:0005737">
    <property type="term" value="C:cytoplasm"/>
    <property type="evidence" value="ECO:0007669"/>
    <property type="project" value="UniProtKB-SubCell"/>
</dbReference>
<name>A0A1H2FS87_9GAMM</name>
<evidence type="ECO:0000256" key="2">
    <source>
        <dbReference type="ARBA" id="ARBA00022490"/>
    </source>
</evidence>
<evidence type="ECO:0000313" key="6">
    <source>
        <dbReference type="EMBL" id="SDU10199.1"/>
    </source>
</evidence>
<dbReference type="GO" id="GO:0016746">
    <property type="term" value="F:acyltransferase activity"/>
    <property type="evidence" value="ECO:0007669"/>
    <property type="project" value="UniProtKB-KW"/>
</dbReference>
<dbReference type="Proteomes" id="UP000243063">
    <property type="component" value="Chromosome I"/>
</dbReference>
<evidence type="ECO:0000256" key="4">
    <source>
        <dbReference type="ARBA" id="ARBA00023315"/>
    </source>
</evidence>
<keyword evidence="3" id="KW-0808">Transferase</keyword>
<dbReference type="PANTHER" id="PTHR36837:SF5">
    <property type="entry name" value="POLY-3-HYDROXYBUTYRATE SYNTHASE"/>
    <property type="match status" value="1"/>
</dbReference>
<keyword evidence="4" id="KW-0012">Acyltransferase</keyword>
<dbReference type="RefSeq" id="WP_090213121.1">
    <property type="nucleotide sequence ID" value="NZ_LT629780.1"/>
</dbReference>
<dbReference type="NCBIfam" id="TIGR01838">
    <property type="entry name" value="PHA_synth_I"/>
    <property type="match status" value="1"/>
</dbReference>
<keyword evidence="2" id="KW-0963">Cytoplasm</keyword>
<evidence type="ECO:0000259" key="5">
    <source>
        <dbReference type="Pfam" id="PF07167"/>
    </source>
</evidence>
<feature type="domain" description="Poly-beta-hydroxybutyrate polymerase N-terminal" evidence="5">
    <location>
        <begin position="80"/>
        <end position="245"/>
    </location>
</feature>
<organism evidence="6 7">
    <name type="scientific">Geopseudomonas guangdongensis</name>
    <dbReference type="NCBI Taxonomy" id="1245526"/>
    <lineage>
        <taxon>Bacteria</taxon>
        <taxon>Pseudomonadati</taxon>
        <taxon>Pseudomonadota</taxon>
        <taxon>Gammaproteobacteria</taxon>
        <taxon>Pseudomonadales</taxon>
        <taxon>Pseudomonadaceae</taxon>
        <taxon>Geopseudomonas</taxon>
    </lineage>
</organism>